<feature type="region of interest" description="Disordered" evidence="1">
    <location>
        <begin position="16"/>
        <end position="45"/>
    </location>
</feature>
<name>A0AAW8VYC3_LACPE</name>
<comment type="caution">
    <text evidence="2">The sequence shown here is derived from an EMBL/GenBank/DDBJ whole genome shotgun (WGS) entry which is preliminary data.</text>
</comment>
<dbReference type="RefSeq" id="WP_101873580.1">
    <property type="nucleotide sequence ID" value="NZ_CP016491.1"/>
</dbReference>
<dbReference type="Proteomes" id="UP001267003">
    <property type="component" value="Unassembled WGS sequence"/>
</dbReference>
<organism evidence="2 3">
    <name type="scientific">Lactiplantibacillus pentosus</name>
    <name type="common">Lactobacillus pentosus</name>
    <dbReference type="NCBI Taxonomy" id="1589"/>
    <lineage>
        <taxon>Bacteria</taxon>
        <taxon>Bacillati</taxon>
        <taxon>Bacillota</taxon>
        <taxon>Bacilli</taxon>
        <taxon>Lactobacillales</taxon>
        <taxon>Lactobacillaceae</taxon>
        <taxon>Lactiplantibacillus</taxon>
    </lineage>
</organism>
<evidence type="ECO:0000313" key="2">
    <source>
        <dbReference type="EMBL" id="MDT6991379.1"/>
    </source>
</evidence>
<dbReference type="KEGG" id="lpg:BB562_09230"/>
<evidence type="ECO:0000256" key="1">
    <source>
        <dbReference type="SAM" id="MobiDB-lite"/>
    </source>
</evidence>
<sequence length="59" mass="6645">MKIDFNAQVLTNLAPMANKTRHHIPQKSVKKNRPPQKCDDLSSPLAQPKLQPMIVDVVI</sequence>
<accession>A0AAW8VYC3</accession>
<feature type="compositionally biased region" description="Basic residues" evidence="1">
    <location>
        <begin position="19"/>
        <end position="34"/>
    </location>
</feature>
<gene>
    <name evidence="2" type="ORF">RI536_15045</name>
</gene>
<proteinExistence type="predicted"/>
<evidence type="ECO:0000313" key="3">
    <source>
        <dbReference type="Proteomes" id="UP001267003"/>
    </source>
</evidence>
<dbReference type="AlphaFoldDB" id="A0AAW8VYC3"/>
<protein>
    <submittedName>
        <fullName evidence="2">Uncharacterized protein</fullName>
    </submittedName>
</protein>
<reference evidence="2" key="1">
    <citation type="submission" date="2023-08" db="EMBL/GenBank/DDBJ databases">
        <authorList>
            <person name="Page C.A."/>
            <person name="Perez-Diaz I.M."/>
        </authorList>
    </citation>
    <scope>NUCLEOTIDE SEQUENCE</scope>
    <source>
        <strain evidence="2">7.8.46</strain>
    </source>
</reference>
<dbReference type="EMBL" id="JAVLAQ010000002">
    <property type="protein sequence ID" value="MDT6991379.1"/>
    <property type="molecule type" value="Genomic_DNA"/>
</dbReference>